<dbReference type="AlphaFoldDB" id="X6MK11"/>
<protein>
    <submittedName>
        <fullName evidence="2">Phosphoenolpyruvate carboxykinase</fullName>
    </submittedName>
</protein>
<proteinExistence type="predicted"/>
<dbReference type="Gene3D" id="3.90.228.20">
    <property type="match status" value="1"/>
</dbReference>
<evidence type="ECO:0000313" key="3">
    <source>
        <dbReference type="Proteomes" id="UP000023152"/>
    </source>
</evidence>
<sequence length="142" mass="16872">NLPKIFSVNWFRKDKNKFLWPGYGENARVIKWIFERCHELQKILCFWLLGISSDDSNAAETPIGMVPKLNSLDLSGIKMENVNEIMQKVFHISEKEWFAEAEKYEQFYEEFGDRLPKKCLQQLENLRNRLTKHTEKNTTKTT</sequence>
<dbReference type="Proteomes" id="UP000023152">
    <property type="component" value="Unassembled WGS sequence"/>
</dbReference>
<organism evidence="2 3">
    <name type="scientific">Reticulomyxa filosa</name>
    <dbReference type="NCBI Taxonomy" id="46433"/>
    <lineage>
        <taxon>Eukaryota</taxon>
        <taxon>Sar</taxon>
        <taxon>Rhizaria</taxon>
        <taxon>Retaria</taxon>
        <taxon>Foraminifera</taxon>
        <taxon>Monothalamids</taxon>
        <taxon>Reticulomyxidae</taxon>
        <taxon>Reticulomyxa</taxon>
    </lineage>
</organism>
<dbReference type="GO" id="GO:0004613">
    <property type="term" value="F:phosphoenolpyruvate carboxykinase (GTP) activity"/>
    <property type="evidence" value="ECO:0007669"/>
    <property type="project" value="TreeGrafter"/>
</dbReference>
<keyword evidence="2" id="KW-0670">Pyruvate</keyword>
<dbReference type="GO" id="GO:0046327">
    <property type="term" value="P:glycerol biosynthetic process from pyruvate"/>
    <property type="evidence" value="ECO:0007669"/>
    <property type="project" value="TreeGrafter"/>
</dbReference>
<evidence type="ECO:0000313" key="2">
    <source>
        <dbReference type="EMBL" id="ETO14348.1"/>
    </source>
</evidence>
<keyword evidence="2" id="KW-0418">Kinase</keyword>
<dbReference type="PANTHER" id="PTHR11561:SF0">
    <property type="entry name" value="PHOSPHOENOLPYRUVATE CARBOXYKINASE [GTP]-RELATED"/>
    <property type="match status" value="1"/>
</dbReference>
<dbReference type="Pfam" id="PF00821">
    <property type="entry name" value="PEPCK_GTP"/>
    <property type="match status" value="1"/>
</dbReference>
<dbReference type="GO" id="GO:0006094">
    <property type="term" value="P:gluconeogenesis"/>
    <property type="evidence" value="ECO:0007669"/>
    <property type="project" value="InterPro"/>
</dbReference>
<dbReference type="InterPro" id="IPR035077">
    <property type="entry name" value="PEP_carboxykinase_GTP_C"/>
</dbReference>
<reference evidence="2 3" key="1">
    <citation type="journal article" date="2013" name="Curr. Biol.">
        <title>The Genome of the Foraminiferan Reticulomyxa filosa.</title>
        <authorList>
            <person name="Glockner G."/>
            <person name="Hulsmann N."/>
            <person name="Schleicher M."/>
            <person name="Noegel A.A."/>
            <person name="Eichinger L."/>
            <person name="Gallinger C."/>
            <person name="Pawlowski J."/>
            <person name="Sierra R."/>
            <person name="Euteneuer U."/>
            <person name="Pillet L."/>
            <person name="Moustafa A."/>
            <person name="Platzer M."/>
            <person name="Groth M."/>
            <person name="Szafranski K."/>
            <person name="Schliwa M."/>
        </authorList>
    </citation>
    <scope>NUCLEOTIDE SEQUENCE [LARGE SCALE GENOMIC DNA]</scope>
</reference>
<keyword evidence="3" id="KW-1185">Reference proteome</keyword>
<dbReference type="GO" id="GO:0019543">
    <property type="term" value="P:propionate catabolic process"/>
    <property type="evidence" value="ECO:0007669"/>
    <property type="project" value="TreeGrafter"/>
</dbReference>
<dbReference type="InterPro" id="IPR008209">
    <property type="entry name" value="PEP_carboxykinase_GTP"/>
</dbReference>
<dbReference type="SUPFAM" id="SSF53795">
    <property type="entry name" value="PEP carboxykinase-like"/>
    <property type="match status" value="1"/>
</dbReference>
<dbReference type="GO" id="GO:0030145">
    <property type="term" value="F:manganese ion binding"/>
    <property type="evidence" value="ECO:0007669"/>
    <property type="project" value="TreeGrafter"/>
</dbReference>
<dbReference type="OrthoDB" id="5841594at2759"/>
<gene>
    <name evidence="2" type="ORF">RFI_23017</name>
</gene>
<name>X6MK11_RETFI</name>
<dbReference type="GO" id="GO:0006107">
    <property type="term" value="P:oxaloacetate metabolic process"/>
    <property type="evidence" value="ECO:0007669"/>
    <property type="project" value="TreeGrafter"/>
</dbReference>
<evidence type="ECO:0000259" key="1">
    <source>
        <dbReference type="Pfam" id="PF00821"/>
    </source>
</evidence>
<comment type="caution">
    <text evidence="2">The sequence shown here is derived from an EMBL/GenBank/DDBJ whole genome shotgun (WGS) entry which is preliminary data.</text>
</comment>
<dbReference type="EMBL" id="ASPP01020081">
    <property type="protein sequence ID" value="ETO14348.1"/>
    <property type="molecule type" value="Genomic_DNA"/>
</dbReference>
<feature type="non-terminal residue" evidence="2">
    <location>
        <position position="1"/>
    </location>
</feature>
<feature type="domain" description="Phosphoenolpyruvate carboxykinase C-terminal P-loop" evidence="1">
    <location>
        <begin position="2"/>
        <end position="129"/>
    </location>
</feature>
<keyword evidence="2" id="KW-0808">Transferase</keyword>
<dbReference type="GO" id="GO:0042594">
    <property type="term" value="P:response to starvation"/>
    <property type="evidence" value="ECO:0007669"/>
    <property type="project" value="TreeGrafter"/>
</dbReference>
<accession>X6MK11</accession>
<dbReference type="GO" id="GO:0033993">
    <property type="term" value="P:response to lipid"/>
    <property type="evidence" value="ECO:0007669"/>
    <property type="project" value="TreeGrafter"/>
</dbReference>
<dbReference type="GO" id="GO:0005525">
    <property type="term" value="F:GTP binding"/>
    <property type="evidence" value="ECO:0007669"/>
    <property type="project" value="InterPro"/>
</dbReference>
<dbReference type="InterPro" id="IPR013035">
    <property type="entry name" value="PEP_carboxykinase_C"/>
</dbReference>
<dbReference type="GO" id="GO:0005829">
    <property type="term" value="C:cytosol"/>
    <property type="evidence" value="ECO:0007669"/>
    <property type="project" value="TreeGrafter"/>
</dbReference>
<dbReference type="GO" id="GO:0071333">
    <property type="term" value="P:cellular response to glucose stimulus"/>
    <property type="evidence" value="ECO:0007669"/>
    <property type="project" value="TreeGrafter"/>
</dbReference>
<dbReference type="PANTHER" id="PTHR11561">
    <property type="entry name" value="PHOSPHOENOLPYRUVATE CARBOXYKINASE"/>
    <property type="match status" value="1"/>
</dbReference>
<dbReference type="GO" id="GO:0016301">
    <property type="term" value="F:kinase activity"/>
    <property type="evidence" value="ECO:0007669"/>
    <property type="project" value="UniProtKB-KW"/>
</dbReference>